<evidence type="ECO:0000259" key="7">
    <source>
        <dbReference type="Pfam" id="PF24986"/>
    </source>
</evidence>
<evidence type="ECO:0000313" key="10">
    <source>
        <dbReference type="Proteomes" id="UP000095412"/>
    </source>
</evidence>
<dbReference type="GO" id="GO:0005840">
    <property type="term" value="C:ribosome"/>
    <property type="evidence" value="ECO:0007669"/>
    <property type="project" value="InterPro"/>
</dbReference>
<dbReference type="Proteomes" id="UP000095768">
    <property type="component" value="Unassembled WGS sequence"/>
</dbReference>
<evidence type="ECO:0000256" key="3">
    <source>
        <dbReference type="ARBA" id="ARBA00022552"/>
    </source>
</evidence>
<dbReference type="SUPFAM" id="SSF50447">
    <property type="entry name" value="Translation proteins"/>
    <property type="match status" value="1"/>
</dbReference>
<accession>A0A1D4MCH0</accession>
<keyword evidence="1 5" id="KW-0963">Cytoplasm</keyword>
<evidence type="ECO:0000313" key="9">
    <source>
        <dbReference type="EMBL" id="SCT19717.1"/>
    </source>
</evidence>
<dbReference type="Gene3D" id="2.30.30.240">
    <property type="entry name" value="PRC-barrel domain"/>
    <property type="match status" value="1"/>
</dbReference>
<keyword evidence="3 5" id="KW-0698">rRNA processing</keyword>
<dbReference type="GO" id="GO:0006364">
    <property type="term" value="P:rRNA processing"/>
    <property type="evidence" value="ECO:0007669"/>
    <property type="project" value="UniProtKB-UniRule"/>
</dbReference>
<dbReference type="InterPro" id="IPR056792">
    <property type="entry name" value="PRC_RimM"/>
</dbReference>
<evidence type="ECO:0000259" key="6">
    <source>
        <dbReference type="Pfam" id="PF01782"/>
    </source>
</evidence>
<dbReference type="EMBL" id="FMPG01000009">
    <property type="protein sequence ID" value="SCT19717.1"/>
    <property type="molecule type" value="Genomic_DNA"/>
</dbReference>
<comment type="domain">
    <text evidence="5">The PRC barrel domain binds ribosomal protein uS19.</text>
</comment>
<protein>
    <recommendedName>
        <fullName evidence="5">Ribosome maturation factor RimM</fullName>
    </recommendedName>
</protein>
<reference evidence="9 11" key="1">
    <citation type="submission" date="2016-09" db="EMBL/GenBank/DDBJ databases">
        <authorList>
            <consortium name="Pathogen Informatics"/>
        </authorList>
    </citation>
    <scope>NUCLEOTIDE SEQUENCE [LARGE SCALE GENOMIC DNA]</scope>
    <source>
        <strain evidence="9 11">82B</strain>
    </source>
</reference>
<proteinExistence type="inferred from homology"/>
<gene>
    <name evidence="5 9" type="primary">rimM</name>
    <name evidence="9" type="ORF">SAMEA2297795_01981</name>
    <name evidence="8" type="ORF">SAMEA2297796_01437</name>
</gene>
<dbReference type="GO" id="GO:0005737">
    <property type="term" value="C:cytoplasm"/>
    <property type="evidence" value="ECO:0007669"/>
    <property type="project" value="UniProtKB-SubCell"/>
</dbReference>
<dbReference type="InterPro" id="IPR036976">
    <property type="entry name" value="RimM_N_sf"/>
</dbReference>
<comment type="subunit">
    <text evidence="5">Binds ribosomal protein uS19.</text>
</comment>
<dbReference type="HAMAP" id="MF_00014">
    <property type="entry name" value="Ribosome_mat_RimM"/>
    <property type="match status" value="1"/>
</dbReference>
<comment type="function">
    <text evidence="5">An accessory protein needed during the final step in the assembly of 30S ribosomal subunit, possibly for assembly of the head region. Essential for efficient processing of 16S rRNA. May be needed both before and after RbfA during the maturation of 16S rRNA. It has affinity for free ribosomal 30S subunits but not for 70S ribosomes.</text>
</comment>
<dbReference type="Proteomes" id="UP000095412">
    <property type="component" value="Unassembled WGS sequence"/>
</dbReference>
<dbReference type="AlphaFoldDB" id="A0A1D4MCH0"/>
<dbReference type="InterPro" id="IPR002676">
    <property type="entry name" value="RimM_N"/>
</dbReference>
<comment type="subcellular location">
    <subcellularLocation>
        <location evidence="5">Cytoplasm</location>
    </subcellularLocation>
</comment>
<reference evidence="8 10" key="2">
    <citation type="submission" date="2016-09" db="EMBL/GenBank/DDBJ databases">
        <authorList>
            <consortium name="Pathogen Informatics"/>
            <person name="Sun Q."/>
            <person name="Inoue M."/>
        </authorList>
    </citation>
    <scope>NUCLEOTIDE SEQUENCE [LARGE SCALE GENOMIC DNA]</scope>
    <source>
        <strain evidence="8 10">82C</strain>
    </source>
</reference>
<evidence type="ECO:0000256" key="2">
    <source>
        <dbReference type="ARBA" id="ARBA00022517"/>
    </source>
</evidence>
<organism evidence="9 11">
    <name type="scientific">Staphylococcus caeli</name>
    <dbReference type="NCBI Taxonomy" id="2201815"/>
    <lineage>
        <taxon>Bacteria</taxon>
        <taxon>Bacillati</taxon>
        <taxon>Bacillota</taxon>
        <taxon>Bacilli</taxon>
        <taxon>Bacillales</taxon>
        <taxon>Staphylococcaceae</taxon>
        <taxon>Staphylococcus</taxon>
    </lineage>
</organism>
<dbReference type="EMBL" id="FMPI01000009">
    <property type="protein sequence ID" value="SCS96052.1"/>
    <property type="molecule type" value="Genomic_DNA"/>
</dbReference>
<dbReference type="InterPro" id="IPR009000">
    <property type="entry name" value="Transl_B-barrel_sf"/>
</dbReference>
<evidence type="ECO:0000256" key="4">
    <source>
        <dbReference type="ARBA" id="ARBA00023186"/>
    </source>
</evidence>
<dbReference type="PANTHER" id="PTHR33692">
    <property type="entry name" value="RIBOSOME MATURATION FACTOR RIMM"/>
    <property type="match status" value="1"/>
</dbReference>
<keyword evidence="4 5" id="KW-0143">Chaperone</keyword>
<dbReference type="InterPro" id="IPR011961">
    <property type="entry name" value="RimM"/>
</dbReference>
<keyword evidence="2 5" id="KW-0690">Ribosome biogenesis</keyword>
<dbReference type="Gene3D" id="2.40.30.60">
    <property type="entry name" value="RimM"/>
    <property type="match status" value="1"/>
</dbReference>
<dbReference type="Pfam" id="PF01782">
    <property type="entry name" value="RimM"/>
    <property type="match status" value="1"/>
</dbReference>
<keyword evidence="10" id="KW-1185">Reference proteome</keyword>
<evidence type="ECO:0000256" key="5">
    <source>
        <dbReference type="HAMAP-Rule" id="MF_00014"/>
    </source>
</evidence>
<dbReference type="GO" id="GO:0042274">
    <property type="term" value="P:ribosomal small subunit biogenesis"/>
    <property type="evidence" value="ECO:0007669"/>
    <property type="project" value="UniProtKB-UniRule"/>
</dbReference>
<sequence length="168" mass="19237">MKVEVGKIVNTHGIKGEIKVKSNSDFTDTRFQPGETVVIERKAQEPLSFTIKSYRMHKGLHMLTFEGINNINDIEYLKGETLLQERDHEEIELGEHEFYYSDIIGCTVFDESDTPIGRVTEIFETGANDVWVVKGNKEYLIPYIADVVKEIDVEGRRIQITPMEGLLD</sequence>
<feature type="domain" description="RimM N-terminal" evidence="6">
    <location>
        <begin position="5"/>
        <end position="87"/>
    </location>
</feature>
<dbReference type="RefSeq" id="WP_069995608.1">
    <property type="nucleotide sequence ID" value="NZ_FMPG01000009.1"/>
</dbReference>
<dbReference type="SUPFAM" id="SSF50346">
    <property type="entry name" value="PRC-barrel domain"/>
    <property type="match status" value="1"/>
</dbReference>
<dbReference type="InterPro" id="IPR011033">
    <property type="entry name" value="PRC_barrel-like_sf"/>
</dbReference>
<feature type="domain" description="Ribosome maturation factor RimM PRC barrel" evidence="7">
    <location>
        <begin position="101"/>
        <end position="166"/>
    </location>
</feature>
<name>A0A1D4MCH0_9STAP</name>
<comment type="similarity">
    <text evidence="5">Belongs to the RimM family.</text>
</comment>
<dbReference type="PANTHER" id="PTHR33692:SF1">
    <property type="entry name" value="RIBOSOME MATURATION FACTOR RIMM"/>
    <property type="match status" value="1"/>
</dbReference>
<evidence type="ECO:0000313" key="11">
    <source>
        <dbReference type="Proteomes" id="UP000095768"/>
    </source>
</evidence>
<evidence type="ECO:0000313" key="8">
    <source>
        <dbReference type="EMBL" id="SCS96052.1"/>
    </source>
</evidence>
<dbReference type="OrthoDB" id="9810331at2"/>
<dbReference type="Pfam" id="PF24986">
    <property type="entry name" value="PRC_RimM"/>
    <property type="match status" value="1"/>
</dbReference>
<evidence type="ECO:0000256" key="1">
    <source>
        <dbReference type="ARBA" id="ARBA00022490"/>
    </source>
</evidence>
<dbReference type="GO" id="GO:0043022">
    <property type="term" value="F:ribosome binding"/>
    <property type="evidence" value="ECO:0007669"/>
    <property type="project" value="InterPro"/>
</dbReference>
<dbReference type="NCBIfam" id="TIGR02273">
    <property type="entry name" value="16S_RimM"/>
    <property type="match status" value="1"/>
</dbReference>